<evidence type="ECO:0000313" key="8">
    <source>
        <dbReference type="Proteomes" id="UP001359308"/>
    </source>
</evidence>
<evidence type="ECO:0000256" key="1">
    <source>
        <dbReference type="ARBA" id="ARBA00022452"/>
    </source>
</evidence>
<dbReference type="Pfam" id="PF08479">
    <property type="entry name" value="POTRA_2"/>
    <property type="match status" value="1"/>
</dbReference>
<feature type="signal peptide" evidence="4">
    <location>
        <begin position="1"/>
        <end position="30"/>
    </location>
</feature>
<accession>A0ABZ2F766</accession>
<sequence>MQETMPRRRTGSILVGLPFCLALTAAMAKAEPAGSTAEKGNPPDAAAEQAPLFDVWEYRVEGNSVLDQRVVEKTVYGFLGPGKSIGDVESARAALEKAYHDAGYSAALVDIPEQDVNEGVVILKVSEGKVDRLKVTGSRYFSLGHIKEKVPALAEGQPLNLPAAQEQLGKLSSENADRTVTPVMRAGNTPGTVEVELAVDDQLPLHAGLEFNGRNSVGTSRTRLIASTRYDNLWQLNHSASLQFQISPENTDNVQVWSGTYVMPLDIFDSDARMVFYGIGLNSKSGVSTVGALNVVGDGEIFGLRWIKPLPRLTKRLGHYATLGWDYKNFGQAILSDSGAQMTPISYSPFMAGYDASLGYDDGSFSQLNLETHVLFWGDYQEFENRRFGATPNYVYLKGDVRHRQVLPEDLSMQVRMTGQVTNVPLISNEQMGAGGMFSVRGYHEVERLGDNGINGSLEFYSPDLGQHLYENMGLLRFLVFGDLAYLWVKDALPGQPQHFSLASTGAGFNIELWRKLNGTLFWSYPFTRTESVAVGETRVDFRIAYDY</sequence>
<dbReference type="RefSeq" id="WP_232470366.1">
    <property type="nucleotide sequence ID" value="NZ_CP104311.1"/>
</dbReference>
<evidence type="ECO:0000256" key="2">
    <source>
        <dbReference type="ARBA" id="ARBA00022692"/>
    </source>
</evidence>
<reference evidence="7 8" key="1">
    <citation type="submission" date="2022-09" db="EMBL/GenBank/DDBJ databases">
        <authorList>
            <person name="Giprobiosintez L."/>
        </authorList>
    </citation>
    <scope>NUCLEOTIDE SEQUENCE [LARGE SCALE GENOMIC DNA]</scope>
    <source>
        <strain evidence="8">VKPM-B-12549 (GBS-15)</strain>
    </source>
</reference>
<proteinExistence type="predicted"/>
<evidence type="ECO:0000259" key="5">
    <source>
        <dbReference type="Pfam" id="PF03865"/>
    </source>
</evidence>
<dbReference type="PANTHER" id="PTHR34597:SF6">
    <property type="entry name" value="BLR6126 PROTEIN"/>
    <property type="match status" value="1"/>
</dbReference>
<organism evidence="7 8">
    <name type="scientific">Methylococcus capsulatus</name>
    <dbReference type="NCBI Taxonomy" id="414"/>
    <lineage>
        <taxon>Bacteria</taxon>
        <taxon>Pseudomonadati</taxon>
        <taxon>Pseudomonadota</taxon>
        <taxon>Gammaproteobacteria</taxon>
        <taxon>Methylococcales</taxon>
        <taxon>Methylococcaceae</taxon>
        <taxon>Methylococcus</taxon>
    </lineage>
</organism>
<dbReference type="InterPro" id="IPR051544">
    <property type="entry name" value="TPS_OM_transporter"/>
</dbReference>
<dbReference type="Gene3D" id="3.10.20.310">
    <property type="entry name" value="membrane protein fhac"/>
    <property type="match status" value="1"/>
</dbReference>
<gene>
    <name evidence="7" type="ORF">N4J17_00445</name>
</gene>
<feature type="domain" description="Polypeptide-transport-associated ShlB-type" evidence="6">
    <location>
        <begin position="53"/>
        <end position="128"/>
    </location>
</feature>
<dbReference type="Gene3D" id="2.40.160.50">
    <property type="entry name" value="membrane protein fhac: a member of the omp85/tpsb transporter family"/>
    <property type="match status" value="1"/>
</dbReference>
<feature type="domain" description="Haemolysin activator HlyB C-terminal" evidence="5">
    <location>
        <begin position="390"/>
        <end position="463"/>
    </location>
</feature>
<dbReference type="InterPro" id="IPR005565">
    <property type="entry name" value="Hemolysn_activator_HlyB_C"/>
</dbReference>
<dbReference type="Pfam" id="PF03865">
    <property type="entry name" value="ShlB"/>
    <property type="match status" value="1"/>
</dbReference>
<name>A0ABZ2F766_METCP</name>
<evidence type="ECO:0000256" key="3">
    <source>
        <dbReference type="ARBA" id="ARBA00023237"/>
    </source>
</evidence>
<dbReference type="EMBL" id="CP104311">
    <property type="protein sequence ID" value="WWF02131.1"/>
    <property type="molecule type" value="Genomic_DNA"/>
</dbReference>
<keyword evidence="8" id="KW-1185">Reference proteome</keyword>
<feature type="chain" id="PRO_5046842634" evidence="4">
    <location>
        <begin position="31"/>
        <end position="548"/>
    </location>
</feature>
<keyword evidence="1" id="KW-0472">Membrane</keyword>
<evidence type="ECO:0000313" key="7">
    <source>
        <dbReference type="EMBL" id="WWF02131.1"/>
    </source>
</evidence>
<dbReference type="InterPro" id="IPR013686">
    <property type="entry name" value="Polypept-transport_assoc_ShlB"/>
</dbReference>
<keyword evidence="3" id="KW-0998">Cell outer membrane</keyword>
<protein>
    <submittedName>
        <fullName evidence="7">ShlB/FhaC/HecB family hemolysin secretion/activation protein</fullName>
    </submittedName>
</protein>
<keyword evidence="1" id="KW-1134">Transmembrane beta strand</keyword>
<evidence type="ECO:0000256" key="4">
    <source>
        <dbReference type="SAM" id="SignalP"/>
    </source>
</evidence>
<keyword evidence="2" id="KW-0812">Transmembrane</keyword>
<keyword evidence="4" id="KW-0732">Signal</keyword>
<dbReference type="Proteomes" id="UP001359308">
    <property type="component" value="Chromosome"/>
</dbReference>
<evidence type="ECO:0000259" key="6">
    <source>
        <dbReference type="Pfam" id="PF08479"/>
    </source>
</evidence>
<dbReference type="PANTHER" id="PTHR34597">
    <property type="entry name" value="SLR1661 PROTEIN"/>
    <property type="match status" value="1"/>
</dbReference>